<dbReference type="EMBL" id="LQNZ01000126">
    <property type="protein sequence ID" value="KXT94121.1"/>
    <property type="molecule type" value="Genomic_DNA"/>
</dbReference>
<accession>A0A139PVE0</accession>
<protein>
    <submittedName>
        <fullName evidence="2">Uncharacterized protein</fullName>
    </submittedName>
</protein>
<reference evidence="2 3" key="1">
    <citation type="submission" date="2016-01" db="EMBL/GenBank/DDBJ databases">
        <title>Highly variable Streptococcus oralis are common among viridans streptococci isolated from primates.</title>
        <authorList>
            <person name="Denapaite D."/>
            <person name="Rieger M."/>
            <person name="Koendgen S."/>
            <person name="Brueckner R."/>
            <person name="Ochigava I."/>
            <person name="Kappeler P."/>
            <person name="Maetz-Rensing K."/>
            <person name="Leendertz F."/>
            <person name="Hakenbeck R."/>
        </authorList>
    </citation>
    <scope>NUCLEOTIDE SEQUENCE [LARGE SCALE GENOMIC DNA]</scope>
    <source>
        <strain evidence="2 3">DD27</strain>
    </source>
</reference>
<comment type="caution">
    <text evidence="2">The sequence shown here is derived from an EMBL/GenBank/DDBJ whole genome shotgun (WGS) entry which is preliminary data.</text>
</comment>
<evidence type="ECO:0000256" key="1">
    <source>
        <dbReference type="SAM" id="Phobius"/>
    </source>
</evidence>
<gene>
    <name evidence="2" type="ORF">SORDD27_01543</name>
</gene>
<feature type="transmembrane region" description="Helical" evidence="1">
    <location>
        <begin position="237"/>
        <end position="258"/>
    </location>
</feature>
<evidence type="ECO:0000313" key="2">
    <source>
        <dbReference type="EMBL" id="KXT94121.1"/>
    </source>
</evidence>
<organism evidence="2 3">
    <name type="scientific">Streptococcus oralis</name>
    <dbReference type="NCBI Taxonomy" id="1303"/>
    <lineage>
        <taxon>Bacteria</taxon>
        <taxon>Bacillati</taxon>
        <taxon>Bacillota</taxon>
        <taxon>Bacilli</taxon>
        <taxon>Lactobacillales</taxon>
        <taxon>Streptococcaceae</taxon>
        <taxon>Streptococcus</taxon>
    </lineage>
</organism>
<keyword evidence="1" id="KW-0812">Transmembrane</keyword>
<proteinExistence type="predicted"/>
<dbReference type="AlphaFoldDB" id="A0A139PVE0"/>
<keyword evidence="1" id="KW-1133">Transmembrane helix</keyword>
<dbReference type="Proteomes" id="UP000072363">
    <property type="component" value="Unassembled WGS sequence"/>
</dbReference>
<keyword evidence="1" id="KW-0472">Membrane</keyword>
<evidence type="ECO:0000313" key="3">
    <source>
        <dbReference type="Proteomes" id="UP000072363"/>
    </source>
</evidence>
<sequence length="277" mass="32704">MVDGFDSLRHNPVVGRYNQDSNIGNRCTTRTHRSKGRVSWCIKEGNLLAIFHDLVGTDMLSDTTCFTCRNTRVTKGIQEGCFTMVNVSHDGYNWWTLNQFIFVKIAIFDKETFDVGIIHFNLLFGFNTIIHHEEFNGFPIQGLVLCSHDTHHKEFLNDFSWFTFDTFCDFRNSHTICILKFCWQFMELTLCNRFWSLVTVVLLVPFFIFLIVIPVTISLISHLILTTSILLLFSRTIFFVIIIVTFFVWSSLFFTTCIHWRFFRYRSYCYGWLRLFS</sequence>
<feature type="transmembrane region" description="Helical" evidence="1">
    <location>
        <begin position="194"/>
        <end position="225"/>
    </location>
</feature>
<name>A0A139PVE0_STROR</name>